<reference evidence="1 2" key="1">
    <citation type="journal article" date="2016" name="Mol. Biol. Evol.">
        <title>Comparative Genomics of Early-Diverging Mushroom-Forming Fungi Provides Insights into the Origins of Lignocellulose Decay Capabilities.</title>
        <authorList>
            <person name="Nagy L.G."/>
            <person name="Riley R."/>
            <person name="Tritt A."/>
            <person name="Adam C."/>
            <person name="Daum C."/>
            <person name="Floudas D."/>
            <person name="Sun H."/>
            <person name="Yadav J.S."/>
            <person name="Pangilinan J."/>
            <person name="Larsson K.H."/>
            <person name="Matsuura K."/>
            <person name="Barry K."/>
            <person name="Labutti K."/>
            <person name="Kuo R."/>
            <person name="Ohm R.A."/>
            <person name="Bhattacharya S.S."/>
            <person name="Shirouzu T."/>
            <person name="Yoshinaga Y."/>
            <person name="Martin F.M."/>
            <person name="Grigoriev I.V."/>
            <person name="Hibbett D.S."/>
        </authorList>
    </citation>
    <scope>NUCLEOTIDE SEQUENCE [LARGE SCALE GENOMIC DNA]</scope>
    <source>
        <strain evidence="1 2">CBS 109695</strain>
    </source>
</reference>
<dbReference type="AlphaFoldDB" id="A0A166C8A3"/>
<keyword evidence="2" id="KW-1185">Reference proteome</keyword>
<dbReference type="OrthoDB" id="2674601at2759"/>
<proteinExistence type="predicted"/>
<gene>
    <name evidence="1" type="ORF">FIBSPDRAFT_897430</name>
</gene>
<sequence length="540" mass="59446">MAIPVVPPDIKFEMECYGDYQGVMGRAIPDCAGAAARDERRAHLFNFIQVWSFCVRFTWKAGLASPCHTEPVSPSTSWPACAVLNRFGYYPLASLCSAEPVSPSTSCPAIAMLNPCPPLLSGQQAPCCTCFHLACRHHAKPVPKVLPLASLHHTEPSAIQIIWSCSGDATKEKIPLGSNFFKPHQAIKGKSAPVVPAPNVPAAPAAPPQGYPLYYPYPPFAYGMPPLGVLLLHDKGIHNVQEHHVEVTRLFKPASPSETVLSNTASKEDSHGVTMSYIFKNGLEGYNLHALIETKDNHHKPVNDEMTNYPGEAALLTQFLLQWAEGHVLPYQVPLTVPQERQTTGASDQLCCAQEFSPGSNIWTLLSAPALTHTSRTTQLAFKKFLKLGNATVFQHIFNIQHLVSLLALSTTIPPKVTMDLKEYKRTSLLASFYDGYREITGGLKPLFEPPPNGVILDDLSSESCGYAFFVDKNYVHGGTLTWGTVSLDHAGCRQLMLDIEHLLEELWHFAFQHTTIVHFRVQQLMLHHLINGTGRTTSS</sequence>
<dbReference type="EMBL" id="KV417633">
    <property type="protein sequence ID" value="KZP13392.1"/>
    <property type="molecule type" value="Genomic_DNA"/>
</dbReference>
<evidence type="ECO:0000313" key="1">
    <source>
        <dbReference type="EMBL" id="KZP13392.1"/>
    </source>
</evidence>
<accession>A0A166C8A3</accession>
<dbReference type="Proteomes" id="UP000076532">
    <property type="component" value="Unassembled WGS sequence"/>
</dbReference>
<organism evidence="1 2">
    <name type="scientific">Athelia psychrophila</name>
    <dbReference type="NCBI Taxonomy" id="1759441"/>
    <lineage>
        <taxon>Eukaryota</taxon>
        <taxon>Fungi</taxon>
        <taxon>Dikarya</taxon>
        <taxon>Basidiomycota</taxon>
        <taxon>Agaricomycotina</taxon>
        <taxon>Agaricomycetes</taxon>
        <taxon>Agaricomycetidae</taxon>
        <taxon>Atheliales</taxon>
        <taxon>Atheliaceae</taxon>
        <taxon>Athelia</taxon>
    </lineage>
</organism>
<name>A0A166C8A3_9AGAM</name>
<protein>
    <submittedName>
        <fullName evidence="1">Uncharacterized protein</fullName>
    </submittedName>
</protein>
<evidence type="ECO:0000313" key="2">
    <source>
        <dbReference type="Proteomes" id="UP000076532"/>
    </source>
</evidence>